<dbReference type="EMBL" id="AP018248">
    <property type="protein sequence ID" value="BAY99536.1"/>
    <property type="molecule type" value="Genomic_DNA"/>
</dbReference>
<evidence type="ECO:0000256" key="2">
    <source>
        <dbReference type="ARBA" id="ARBA00023125"/>
    </source>
</evidence>
<evidence type="ECO:0000256" key="3">
    <source>
        <dbReference type="ARBA" id="ARBA00023159"/>
    </source>
</evidence>
<dbReference type="SMART" id="SM00342">
    <property type="entry name" value="HTH_ARAC"/>
    <property type="match status" value="1"/>
</dbReference>
<dbReference type="Gene3D" id="1.10.10.60">
    <property type="entry name" value="Homeodomain-like"/>
    <property type="match status" value="2"/>
</dbReference>
<evidence type="ECO:0000256" key="4">
    <source>
        <dbReference type="ARBA" id="ARBA00023163"/>
    </source>
</evidence>
<gene>
    <name evidence="6" type="ORF">NIES37_35190</name>
</gene>
<sequence>MPPEKVLTIDFAQKDACSAILPRSPLLSSFDAQWNGIRLEHHRQPGYETPEHYFEQHLIIIALDLSGIKVERIFDGKLQVERINYGDVVVIPANTNHLSRWKTEGEFLIISLEPVLFTRAAFDAVDLQGYEIVPHFAAPNPMIKQIGLSLQSELVSGGLGTRVYTESLTTTLCIHLLKHYSASNNIVSEYTKDRGLPRLKLRQAVTYIQEHLEQDLTLAEIAEVTGMSMYHFSRLFKQSTGFAPHQYVLNCRIERAKKLLTRTEQTIDQICQQVGFQSQSHFTYVFRKSLGTTPKVYREKVKI</sequence>
<dbReference type="KEGG" id="ttq:NIES37_35190"/>
<evidence type="ECO:0000313" key="7">
    <source>
        <dbReference type="Proteomes" id="UP000218785"/>
    </source>
</evidence>
<dbReference type="PANTHER" id="PTHR46796:SF6">
    <property type="entry name" value="ARAC SUBFAMILY"/>
    <property type="match status" value="1"/>
</dbReference>
<protein>
    <submittedName>
        <fullName evidence="6">Transcriptional regulator</fullName>
    </submittedName>
</protein>
<organism evidence="6 7">
    <name type="scientific">Tolypothrix tenuis PCC 7101</name>
    <dbReference type="NCBI Taxonomy" id="231146"/>
    <lineage>
        <taxon>Bacteria</taxon>
        <taxon>Bacillati</taxon>
        <taxon>Cyanobacteriota</taxon>
        <taxon>Cyanophyceae</taxon>
        <taxon>Nostocales</taxon>
        <taxon>Tolypothrichaceae</taxon>
        <taxon>Tolypothrix</taxon>
    </lineage>
</organism>
<dbReference type="GO" id="GO:0003700">
    <property type="term" value="F:DNA-binding transcription factor activity"/>
    <property type="evidence" value="ECO:0007669"/>
    <property type="project" value="InterPro"/>
</dbReference>
<keyword evidence="4" id="KW-0804">Transcription</keyword>
<dbReference type="PRINTS" id="PR00032">
    <property type="entry name" value="HTHARAC"/>
</dbReference>
<dbReference type="Pfam" id="PF12833">
    <property type="entry name" value="HTH_18"/>
    <property type="match status" value="1"/>
</dbReference>
<name>A0A1Z4N1E9_9CYAN</name>
<dbReference type="GO" id="GO:0043565">
    <property type="term" value="F:sequence-specific DNA binding"/>
    <property type="evidence" value="ECO:0007669"/>
    <property type="project" value="InterPro"/>
</dbReference>
<evidence type="ECO:0000259" key="5">
    <source>
        <dbReference type="PROSITE" id="PS01124"/>
    </source>
</evidence>
<keyword evidence="7" id="KW-1185">Reference proteome</keyword>
<evidence type="ECO:0000313" key="6">
    <source>
        <dbReference type="EMBL" id="BAY99536.1"/>
    </source>
</evidence>
<dbReference type="InterPro" id="IPR037923">
    <property type="entry name" value="HTH-like"/>
</dbReference>
<dbReference type="RefSeq" id="WP_096577739.1">
    <property type="nucleotide sequence ID" value="NZ_CAWNJS010000001.1"/>
</dbReference>
<keyword evidence="2" id="KW-0238">DNA-binding</keyword>
<dbReference type="Proteomes" id="UP000218785">
    <property type="component" value="Chromosome"/>
</dbReference>
<dbReference type="SUPFAM" id="SSF51215">
    <property type="entry name" value="Regulatory protein AraC"/>
    <property type="match status" value="1"/>
</dbReference>
<dbReference type="InterPro" id="IPR018062">
    <property type="entry name" value="HTH_AraC-typ_CS"/>
</dbReference>
<dbReference type="InterPro" id="IPR018060">
    <property type="entry name" value="HTH_AraC"/>
</dbReference>
<dbReference type="PROSITE" id="PS00041">
    <property type="entry name" value="HTH_ARAC_FAMILY_1"/>
    <property type="match status" value="1"/>
</dbReference>
<dbReference type="PROSITE" id="PS01124">
    <property type="entry name" value="HTH_ARAC_FAMILY_2"/>
    <property type="match status" value="1"/>
</dbReference>
<proteinExistence type="predicted"/>
<feature type="domain" description="HTH araC/xylS-type" evidence="5">
    <location>
        <begin position="202"/>
        <end position="300"/>
    </location>
</feature>
<dbReference type="InterPro" id="IPR009057">
    <property type="entry name" value="Homeodomain-like_sf"/>
</dbReference>
<keyword evidence="1" id="KW-0805">Transcription regulation</keyword>
<dbReference type="InterPro" id="IPR050204">
    <property type="entry name" value="AraC_XylS_family_regulators"/>
</dbReference>
<dbReference type="SUPFAM" id="SSF46689">
    <property type="entry name" value="Homeodomain-like"/>
    <property type="match status" value="2"/>
</dbReference>
<dbReference type="InterPro" id="IPR020449">
    <property type="entry name" value="Tscrpt_reg_AraC-type_HTH"/>
</dbReference>
<evidence type="ECO:0000256" key="1">
    <source>
        <dbReference type="ARBA" id="ARBA00023015"/>
    </source>
</evidence>
<dbReference type="AlphaFoldDB" id="A0A1Z4N1E9"/>
<reference evidence="6 7" key="1">
    <citation type="submission" date="2017-06" db="EMBL/GenBank/DDBJ databases">
        <title>Genome sequencing of cyanobaciteial culture collection at National Institute for Environmental Studies (NIES).</title>
        <authorList>
            <person name="Hirose Y."/>
            <person name="Shimura Y."/>
            <person name="Fujisawa T."/>
            <person name="Nakamura Y."/>
            <person name="Kawachi M."/>
        </authorList>
    </citation>
    <scope>NUCLEOTIDE SEQUENCE [LARGE SCALE GENOMIC DNA]</scope>
    <source>
        <strain evidence="6 7">NIES-37</strain>
    </source>
</reference>
<keyword evidence="3" id="KW-0010">Activator</keyword>
<dbReference type="PANTHER" id="PTHR46796">
    <property type="entry name" value="HTH-TYPE TRANSCRIPTIONAL ACTIVATOR RHAS-RELATED"/>
    <property type="match status" value="1"/>
</dbReference>
<accession>A0A1Z4N1E9</accession>